<evidence type="ECO:0000313" key="4">
    <source>
        <dbReference type="Proteomes" id="UP001497516"/>
    </source>
</evidence>
<sequence>MGKKQEDLVICFITIVLFVCIILGGIFLGMYLFLPPHRVRYWYPLAGIGLVSMPWLFWFITYLYIRLKQRIYRNPKYEKPPRSSRRSSLKEPSLLQPPSDAEANVKPNDVEVNEPILRTPSDSSSKHVRFGGVVVFNVDQDENEGSRLNEHECIVV</sequence>
<dbReference type="EMBL" id="OZ034814">
    <property type="protein sequence ID" value="CAL1361905.1"/>
    <property type="molecule type" value="Genomic_DNA"/>
</dbReference>
<evidence type="ECO:0000256" key="2">
    <source>
        <dbReference type="SAM" id="Phobius"/>
    </source>
</evidence>
<evidence type="ECO:0008006" key="5">
    <source>
        <dbReference type="Google" id="ProtNLM"/>
    </source>
</evidence>
<keyword evidence="4" id="KW-1185">Reference proteome</keyword>
<name>A0AAV2D0D1_9ROSI</name>
<feature type="transmembrane region" description="Helical" evidence="2">
    <location>
        <begin position="40"/>
        <end position="65"/>
    </location>
</feature>
<evidence type="ECO:0000256" key="1">
    <source>
        <dbReference type="SAM" id="MobiDB-lite"/>
    </source>
</evidence>
<keyword evidence="2" id="KW-1133">Transmembrane helix</keyword>
<evidence type="ECO:0000313" key="3">
    <source>
        <dbReference type="EMBL" id="CAL1361905.1"/>
    </source>
</evidence>
<dbReference type="Proteomes" id="UP001497516">
    <property type="component" value="Chromosome 10"/>
</dbReference>
<feature type="region of interest" description="Disordered" evidence="1">
    <location>
        <begin position="76"/>
        <end position="106"/>
    </location>
</feature>
<keyword evidence="2" id="KW-0472">Membrane</keyword>
<reference evidence="3 4" key="1">
    <citation type="submission" date="2024-04" db="EMBL/GenBank/DDBJ databases">
        <authorList>
            <person name="Fracassetti M."/>
        </authorList>
    </citation>
    <scope>NUCLEOTIDE SEQUENCE [LARGE SCALE GENOMIC DNA]</scope>
</reference>
<protein>
    <recommendedName>
        <fullName evidence="5">Transmembrane protein</fullName>
    </recommendedName>
</protein>
<dbReference type="PANTHER" id="PTHR34964">
    <property type="entry name" value="MEMBRANE LIPOPROTEIN-RELATED"/>
    <property type="match status" value="1"/>
</dbReference>
<accession>A0AAV2D0D1</accession>
<keyword evidence="2" id="KW-0812">Transmembrane</keyword>
<proteinExistence type="predicted"/>
<organism evidence="3 4">
    <name type="scientific">Linum trigynum</name>
    <dbReference type="NCBI Taxonomy" id="586398"/>
    <lineage>
        <taxon>Eukaryota</taxon>
        <taxon>Viridiplantae</taxon>
        <taxon>Streptophyta</taxon>
        <taxon>Embryophyta</taxon>
        <taxon>Tracheophyta</taxon>
        <taxon>Spermatophyta</taxon>
        <taxon>Magnoliopsida</taxon>
        <taxon>eudicotyledons</taxon>
        <taxon>Gunneridae</taxon>
        <taxon>Pentapetalae</taxon>
        <taxon>rosids</taxon>
        <taxon>fabids</taxon>
        <taxon>Malpighiales</taxon>
        <taxon>Linaceae</taxon>
        <taxon>Linum</taxon>
    </lineage>
</organism>
<dbReference type="AlphaFoldDB" id="A0AAV2D0D1"/>
<feature type="transmembrane region" description="Helical" evidence="2">
    <location>
        <begin position="7"/>
        <end position="34"/>
    </location>
</feature>
<dbReference type="PANTHER" id="PTHR34964:SF14">
    <property type="entry name" value="MEMBRANE LIPOPROTEIN"/>
    <property type="match status" value="1"/>
</dbReference>
<gene>
    <name evidence="3" type="ORF">LTRI10_LOCUS9212</name>
</gene>